<comment type="caution">
    <text evidence="1">The sequence shown here is derived from an EMBL/GenBank/DDBJ whole genome shotgun (WGS) entry which is preliminary data.</text>
</comment>
<proteinExistence type="predicted"/>
<protein>
    <submittedName>
        <fullName evidence="1">Uncharacterized protein</fullName>
    </submittedName>
</protein>
<dbReference type="AlphaFoldDB" id="A0A2A7BMT0"/>
<sequence length="66" mass="7790">MNLFIPIPPLIYSTHIHHTKYVKYCNAKESLSTNTLLFCFFFLKSIAPKHHSVLKHIFKLISLYIK</sequence>
<evidence type="ECO:0000313" key="1">
    <source>
        <dbReference type="EMBL" id="PDY37836.1"/>
    </source>
</evidence>
<accession>A0A2A7BMT0</accession>
<gene>
    <name evidence="1" type="ORF">COO17_22340</name>
</gene>
<organism evidence="1 2">
    <name type="scientific">Bacillus wiedmannii</name>
    <dbReference type="NCBI Taxonomy" id="1890302"/>
    <lineage>
        <taxon>Bacteria</taxon>
        <taxon>Bacillati</taxon>
        <taxon>Bacillota</taxon>
        <taxon>Bacilli</taxon>
        <taxon>Bacillales</taxon>
        <taxon>Bacillaceae</taxon>
        <taxon>Bacillus</taxon>
        <taxon>Bacillus cereus group</taxon>
    </lineage>
</organism>
<reference evidence="1 2" key="1">
    <citation type="submission" date="2017-09" db="EMBL/GenBank/DDBJ databases">
        <title>Large-scale bioinformatics analysis of Bacillus genomes uncovers conserved roles of natural products in bacterial physiology.</title>
        <authorList>
            <consortium name="Agbiome Team Llc"/>
            <person name="Bleich R.M."/>
            <person name="Grubbs K.J."/>
            <person name="Santa Maria K.C."/>
            <person name="Allen S.E."/>
            <person name="Farag S."/>
            <person name="Shank E.A."/>
            <person name="Bowers A."/>
        </authorList>
    </citation>
    <scope>NUCLEOTIDE SEQUENCE [LARGE SCALE GENOMIC DNA]</scope>
    <source>
        <strain evidence="1 2">AFS098222</strain>
    </source>
</reference>
<name>A0A2A7BMT0_9BACI</name>
<dbReference type="EMBL" id="NVPQ01000077">
    <property type="protein sequence ID" value="PDY37836.1"/>
    <property type="molecule type" value="Genomic_DNA"/>
</dbReference>
<evidence type="ECO:0000313" key="2">
    <source>
        <dbReference type="Proteomes" id="UP000220111"/>
    </source>
</evidence>
<dbReference type="Proteomes" id="UP000220111">
    <property type="component" value="Unassembled WGS sequence"/>
</dbReference>